<name>A0A2I0L0X4_PUNGR</name>
<feature type="region of interest" description="Disordered" evidence="1">
    <location>
        <begin position="164"/>
        <end position="209"/>
    </location>
</feature>
<protein>
    <submittedName>
        <fullName evidence="2">Uncharacterized protein</fullName>
    </submittedName>
</protein>
<evidence type="ECO:0000256" key="1">
    <source>
        <dbReference type="SAM" id="MobiDB-lite"/>
    </source>
</evidence>
<feature type="compositionally biased region" description="Basic and acidic residues" evidence="1">
    <location>
        <begin position="57"/>
        <end position="69"/>
    </location>
</feature>
<gene>
    <name evidence="2" type="ORF">CRG98_005244</name>
</gene>
<comment type="caution">
    <text evidence="2">The sequence shown here is derived from an EMBL/GenBank/DDBJ whole genome shotgun (WGS) entry which is preliminary data.</text>
</comment>
<reference evidence="2 3" key="1">
    <citation type="submission" date="2017-11" db="EMBL/GenBank/DDBJ databases">
        <title>De-novo sequencing of pomegranate (Punica granatum L.) genome.</title>
        <authorList>
            <person name="Akparov Z."/>
            <person name="Amiraslanov A."/>
            <person name="Hajiyeva S."/>
            <person name="Abbasov M."/>
            <person name="Kaur K."/>
            <person name="Hamwieh A."/>
            <person name="Solovyev V."/>
            <person name="Salamov A."/>
            <person name="Braich B."/>
            <person name="Kosarev P."/>
            <person name="Mahmoud A."/>
            <person name="Hajiyev E."/>
            <person name="Babayeva S."/>
            <person name="Izzatullayeva V."/>
            <person name="Mammadov A."/>
            <person name="Mammadov A."/>
            <person name="Sharifova S."/>
            <person name="Ojaghi J."/>
            <person name="Eynullazada K."/>
            <person name="Bayramov B."/>
            <person name="Abdulazimova A."/>
            <person name="Shahmuradov I."/>
        </authorList>
    </citation>
    <scope>NUCLEOTIDE SEQUENCE [LARGE SCALE GENOMIC DNA]</scope>
    <source>
        <strain evidence="3">cv. AG2017</strain>
        <tissue evidence="2">Leaf</tissue>
    </source>
</reference>
<proteinExistence type="predicted"/>
<feature type="region of interest" description="Disordered" evidence="1">
    <location>
        <begin position="101"/>
        <end position="125"/>
    </location>
</feature>
<sequence length="216" mass="23698">MGRRRGGRDKNPFPEGIGKKPISQGGWVRGGRSHCAIVAATGTGRGRDHRRGRGDHHRTNLSKEVEKEGGRPIRPLRLHQHSLHHGSWAQTSKMAWRKYSQPREQPDNGGASGLTGIEGTTTISAPNSTKEKAIWSPQVSRYDTIAITFYYASILYRRGKGRRIEEKGEGRRKSPLPGGRGQPQLSIGGGIDARRARPVPDVPVKRSGPRVLLLGA</sequence>
<accession>A0A2I0L0X4</accession>
<evidence type="ECO:0000313" key="3">
    <source>
        <dbReference type="Proteomes" id="UP000233551"/>
    </source>
</evidence>
<dbReference type="AlphaFoldDB" id="A0A2I0L0X4"/>
<dbReference type="EMBL" id="PGOL01000210">
    <property type="protein sequence ID" value="PKI74364.1"/>
    <property type="molecule type" value="Genomic_DNA"/>
</dbReference>
<organism evidence="2 3">
    <name type="scientific">Punica granatum</name>
    <name type="common">Pomegranate</name>
    <dbReference type="NCBI Taxonomy" id="22663"/>
    <lineage>
        <taxon>Eukaryota</taxon>
        <taxon>Viridiplantae</taxon>
        <taxon>Streptophyta</taxon>
        <taxon>Embryophyta</taxon>
        <taxon>Tracheophyta</taxon>
        <taxon>Spermatophyta</taxon>
        <taxon>Magnoliopsida</taxon>
        <taxon>eudicotyledons</taxon>
        <taxon>Gunneridae</taxon>
        <taxon>Pentapetalae</taxon>
        <taxon>rosids</taxon>
        <taxon>malvids</taxon>
        <taxon>Myrtales</taxon>
        <taxon>Lythraceae</taxon>
        <taxon>Punica</taxon>
    </lineage>
</organism>
<feature type="compositionally biased region" description="Basic residues" evidence="1">
    <location>
        <begin position="47"/>
        <end position="56"/>
    </location>
</feature>
<dbReference type="Proteomes" id="UP000233551">
    <property type="component" value="Unassembled WGS sequence"/>
</dbReference>
<keyword evidence="3" id="KW-1185">Reference proteome</keyword>
<evidence type="ECO:0000313" key="2">
    <source>
        <dbReference type="EMBL" id="PKI74364.1"/>
    </source>
</evidence>
<feature type="region of interest" description="Disordered" evidence="1">
    <location>
        <begin position="1"/>
        <end position="69"/>
    </location>
</feature>